<organism evidence="1 2">
    <name type="scientific">Cytobacillus oceanisediminis</name>
    <dbReference type="NCBI Taxonomy" id="665099"/>
    <lineage>
        <taxon>Bacteria</taxon>
        <taxon>Bacillati</taxon>
        <taxon>Bacillota</taxon>
        <taxon>Bacilli</taxon>
        <taxon>Bacillales</taxon>
        <taxon>Bacillaceae</taxon>
        <taxon>Cytobacillus</taxon>
    </lineage>
</organism>
<gene>
    <name evidence="1" type="ORF">BBV17_28455</name>
</gene>
<evidence type="ECO:0000313" key="2">
    <source>
        <dbReference type="Proteomes" id="UP000180194"/>
    </source>
</evidence>
<sequence length="134" mass="15153">MSMKCMEKDCVNELMIISINDGEDRLNLCFNHATIFASDERLITLEGTAPQISSSKLDKTCDCCSEAALEASELDPFNDDITWNLCMDHLKKLLTHQLSIEEYKSLYNIYGDVYLLHNDFYNSGVVFQPVGEGV</sequence>
<dbReference type="Proteomes" id="UP000180194">
    <property type="component" value="Unassembled WGS sequence"/>
</dbReference>
<proteinExistence type="predicted"/>
<accession>A0ABX3CKX0</accession>
<reference evidence="1 2" key="1">
    <citation type="submission" date="2016-07" db="EMBL/GenBank/DDBJ databases">
        <title>Bacillus oceanisediminis whole genome.</title>
        <authorList>
            <person name="Pal Y."/>
            <person name="Verma A."/>
            <person name="Mual P."/>
            <person name="Srinivasan K."/>
        </authorList>
    </citation>
    <scope>NUCLEOTIDE SEQUENCE [LARGE SCALE GENOMIC DNA]</scope>
    <source>
        <strain evidence="1 2">Bhandara28</strain>
    </source>
</reference>
<protein>
    <submittedName>
        <fullName evidence="1">Uncharacterized protein</fullName>
    </submittedName>
</protein>
<comment type="caution">
    <text evidence="1">The sequence shown here is derived from an EMBL/GenBank/DDBJ whole genome shotgun (WGS) entry which is preliminary data.</text>
</comment>
<name>A0ABX3CKX0_9BACI</name>
<keyword evidence="2" id="KW-1185">Reference proteome</keyword>
<dbReference type="EMBL" id="MBRJ01000059">
    <property type="protein sequence ID" value="OHX41333.1"/>
    <property type="molecule type" value="Genomic_DNA"/>
</dbReference>
<evidence type="ECO:0000313" key="1">
    <source>
        <dbReference type="EMBL" id="OHX41333.1"/>
    </source>
</evidence>
<dbReference type="RefSeq" id="WP_071159802.1">
    <property type="nucleotide sequence ID" value="NZ_MBRJ01000059.1"/>
</dbReference>